<dbReference type="Pfam" id="PF12697">
    <property type="entry name" value="Abhydrolase_6"/>
    <property type="match status" value="1"/>
</dbReference>
<evidence type="ECO:0000259" key="2">
    <source>
        <dbReference type="Pfam" id="PF12697"/>
    </source>
</evidence>
<dbReference type="Gene3D" id="3.40.50.1820">
    <property type="entry name" value="alpha/beta hydrolase"/>
    <property type="match status" value="1"/>
</dbReference>
<dbReference type="InterPro" id="IPR029058">
    <property type="entry name" value="AB_hydrolase_fold"/>
</dbReference>
<dbReference type="Proteomes" id="UP000019760">
    <property type="component" value="Unassembled WGS sequence"/>
</dbReference>
<dbReference type="OrthoDB" id="9808398at2"/>
<reference evidence="3 4" key="2">
    <citation type="journal article" date="2014" name="FEMS Microbiol. Lett.">
        <title>Draft genomic DNA sequence of the facultatively methylotrophic bacterium Acidomonas methanolica type strain MB58.</title>
        <authorList>
            <person name="Higashiura N."/>
            <person name="Hadano H."/>
            <person name="Hirakawa H."/>
            <person name="Matsutani M."/>
            <person name="Takabe S."/>
            <person name="Matsushita K."/>
            <person name="Azuma Y."/>
        </authorList>
    </citation>
    <scope>NUCLEOTIDE SEQUENCE [LARGE SCALE GENOMIC DNA]</scope>
    <source>
        <strain evidence="3 4">MB58</strain>
    </source>
</reference>
<reference evidence="4" key="1">
    <citation type="journal article" date="2014" name="FEMS Microbiol. Lett.">
        <title>Draft Genomic DNA Sequence of the Facultatively Methylotrophic Bacterium Acidomonas methanolica type strain MB58.</title>
        <authorList>
            <person name="Higashiura N."/>
            <person name="Hadano H."/>
            <person name="Hirakawa H."/>
            <person name="Matsutani M."/>
            <person name="Takabe S."/>
            <person name="Matsushita K."/>
            <person name="Azuma Y."/>
        </authorList>
    </citation>
    <scope>NUCLEOTIDE SEQUENCE [LARGE SCALE GENOMIC DNA]</scope>
    <source>
        <strain evidence="4">MB58</strain>
    </source>
</reference>
<accession>A0A023D7X5</accession>
<dbReference type="EMBL" id="BAND01000083">
    <property type="protein sequence ID" value="GAJ29845.1"/>
    <property type="molecule type" value="Genomic_DNA"/>
</dbReference>
<evidence type="ECO:0000313" key="4">
    <source>
        <dbReference type="Proteomes" id="UP000019760"/>
    </source>
</evidence>
<sequence>MQLHVIEQGPERSSGKLPVVFLHGLFGRARNFGALQRRVAADRRTLALDLRNHGGSPHGMMTYDLMAEDVRETLAARDALPALVIGHSMGGKTAMRLALAHPETVAGLLVADIAPTPRPFSQDGLVAALRGVRFPARLDLREAKALLAEAIPDAAVRELMAQNLRLGDDPGWAIGLEEIAASLPTLYDWPERSAARYDGPTLFVRGGRSDYVRDDDLPAIRRFFPAARIETIPEAGHWVHVEAPERFAALMLDFIADVADEDRAGTP</sequence>
<dbReference type="PRINTS" id="PR00111">
    <property type="entry name" value="ABHYDROLASE"/>
</dbReference>
<dbReference type="RefSeq" id="WP_042060185.1">
    <property type="nucleotide sequence ID" value="NZ_BAND01000083.1"/>
</dbReference>
<feature type="domain" description="AB hydrolase-1" evidence="2">
    <location>
        <begin position="19"/>
        <end position="249"/>
    </location>
</feature>
<dbReference type="InterPro" id="IPR000073">
    <property type="entry name" value="AB_hydrolase_1"/>
</dbReference>
<evidence type="ECO:0000256" key="1">
    <source>
        <dbReference type="ARBA" id="ARBA00022801"/>
    </source>
</evidence>
<dbReference type="SUPFAM" id="SSF53474">
    <property type="entry name" value="alpha/beta-Hydrolases"/>
    <property type="match status" value="1"/>
</dbReference>
<protein>
    <submittedName>
        <fullName evidence="3">Hydrolase/esterase/lipase</fullName>
    </submittedName>
</protein>
<dbReference type="GO" id="GO:0016787">
    <property type="term" value="F:hydrolase activity"/>
    <property type="evidence" value="ECO:0007669"/>
    <property type="project" value="UniProtKB-KW"/>
</dbReference>
<dbReference type="PANTHER" id="PTHR46118:SF4">
    <property type="entry name" value="PROTEIN ABHD11"/>
    <property type="match status" value="1"/>
</dbReference>
<keyword evidence="1 3" id="KW-0378">Hydrolase</keyword>
<proteinExistence type="predicted"/>
<keyword evidence="4" id="KW-1185">Reference proteome</keyword>
<comment type="caution">
    <text evidence="3">The sequence shown here is derived from an EMBL/GenBank/DDBJ whole genome shotgun (WGS) entry which is preliminary data.</text>
</comment>
<dbReference type="PRINTS" id="PR00412">
    <property type="entry name" value="EPOXHYDRLASE"/>
</dbReference>
<evidence type="ECO:0000313" key="3">
    <source>
        <dbReference type="EMBL" id="GAJ29845.1"/>
    </source>
</evidence>
<dbReference type="PANTHER" id="PTHR46118">
    <property type="entry name" value="PROTEIN ABHD11"/>
    <property type="match status" value="1"/>
</dbReference>
<dbReference type="InterPro" id="IPR000639">
    <property type="entry name" value="Epox_hydrolase-like"/>
</dbReference>
<organism evidence="3 4">
    <name type="scientific">Acidomonas methanolica NBRC 104435</name>
    <dbReference type="NCBI Taxonomy" id="1231351"/>
    <lineage>
        <taxon>Bacteria</taxon>
        <taxon>Pseudomonadati</taxon>
        <taxon>Pseudomonadota</taxon>
        <taxon>Alphaproteobacteria</taxon>
        <taxon>Acetobacterales</taxon>
        <taxon>Acetobacteraceae</taxon>
        <taxon>Acidomonas</taxon>
    </lineage>
</organism>
<dbReference type="AlphaFoldDB" id="A0A023D7X5"/>
<name>A0A023D7X5_ACIMT</name>
<gene>
    <name evidence="3" type="ORF">Amme_083_020</name>
</gene>